<feature type="domain" description="HTH araC/xylS-type" evidence="4">
    <location>
        <begin position="134"/>
        <end position="232"/>
    </location>
</feature>
<dbReference type="SMART" id="SM00342">
    <property type="entry name" value="HTH_ARAC"/>
    <property type="match status" value="1"/>
</dbReference>
<comment type="caution">
    <text evidence="5">The sequence shown here is derived from an EMBL/GenBank/DDBJ whole genome shotgun (WGS) entry which is preliminary data.</text>
</comment>
<dbReference type="InterPro" id="IPR020449">
    <property type="entry name" value="Tscrpt_reg_AraC-type_HTH"/>
</dbReference>
<dbReference type="InterPro" id="IPR018062">
    <property type="entry name" value="HTH_AraC-typ_CS"/>
</dbReference>
<dbReference type="InterPro" id="IPR018060">
    <property type="entry name" value="HTH_AraC"/>
</dbReference>
<dbReference type="AlphaFoldDB" id="A0A9X3FSD9"/>
<dbReference type="PRINTS" id="PR00032">
    <property type="entry name" value="HTHARAC"/>
</dbReference>
<evidence type="ECO:0000256" key="3">
    <source>
        <dbReference type="ARBA" id="ARBA00023163"/>
    </source>
</evidence>
<dbReference type="PROSITE" id="PS01124">
    <property type="entry name" value="HTH_ARAC_FAMILY_2"/>
    <property type="match status" value="1"/>
</dbReference>
<dbReference type="RefSeq" id="WP_268752125.1">
    <property type="nucleotide sequence ID" value="NZ_JAPRFQ010000001.1"/>
</dbReference>
<dbReference type="InterPro" id="IPR009057">
    <property type="entry name" value="Homeodomain-like_sf"/>
</dbReference>
<dbReference type="GO" id="GO:0003700">
    <property type="term" value="F:DNA-binding transcription factor activity"/>
    <property type="evidence" value="ECO:0007669"/>
    <property type="project" value="InterPro"/>
</dbReference>
<evidence type="ECO:0000259" key="4">
    <source>
        <dbReference type="PROSITE" id="PS01124"/>
    </source>
</evidence>
<proteinExistence type="predicted"/>
<dbReference type="Pfam" id="PF12833">
    <property type="entry name" value="HTH_18"/>
    <property type="match status" value="1"/>
</dbReference>
<evidence type="ECO:0000313" key="5">
    <source>
        <dbReference type="EMBL" id="MCZ0725815.1"/>
    </source>
</evidence>
<reference evidence="5" key="1">
    <citation type="submission" date="2022-12" db="EMBL/GenBank/DDBJ databases">
        <title>Description and comparative metabolic analysis of Aerococcus sp. nov., isolated from the feces of a pig.</title>
        <authorList>
            <person name="Chang Y.-H."/>
        </authorList>
    </citation>
    <scope>NUCLEOTIDE SEQUENCE</scope>
    <source>
        <strain evidence="5">YH-aer222</strain>
    </source>
</reference>
<keyword evidence="2" id="KW-0238">DNA-binding</keyword>
<keyword evidence="3" id="KW-0804">Transcription</keyword>
<dbReference type="PANTHER" id="PTHR43280:SF28">
    <property type="entry name" value="HTH-TYPE TRANSCRIPTIONAL ACTIVATOR RHAS"/>
    <property type="match status" value="1"/>
</dbReference>
<dbReference type="GO" id="GO:0043565">
    <property type="term" value="F:sequence-specific DNA binding"/>
    <property type="evidence" value="ECO:0007669"/>
    <property type="project" value="InterPro"/>
</dbReference>
<name>A0A9X3FSD9_9LACT</name>
<dbReference type="PANTHER" id="PTHR43280">
    <property type="entry name" value="ARAC-FAMILY TRANSCRIPTIONAL REGULATOR"/>
    <property type="match status" value="1"/>
</dbReference>
<organism evidence="5 6">
    <name type="scientific">Aerococcus kribbianus</name>
    <dbReference type="NCBI Taxonomy" id="2999064"/>
    <lineage>
        <taxon>Bacteria</taxon>
        <taxon>Bacillati</taxon>
        <taxon>Bacillota</taxon>
        <taxon>Bacilli</taxon>
        <taxon>Lactobacillales</taxon>
        <taxon>Aerococcaceae</taxon>
        <taxon>Aerococcus</taxon>
    </lineage>
</organism>
<accession>A0A9X3FSD9</accession>
<dbReference type="PROSITE" id="PS00041">
    <property type="entry name" value="HTH_ARAC_FAMILY_1"/>
    <property type="match status" value="1"/>
</dbReference>
<evidence type="ECO:0000313" key="6">
    <source>
        <dbReference type="Proteomes" id="UP001146670"/>
    </source>
</evidence>
<dbReference type="Gene3D" id="1.10.10.60">
    <property type="entry name" value="Homeodomain-like"/>
    <property type="match status" value="2"/>
</dbReference>
<keyword evidence="6" id="KW-1185">Reference proteome</keyword>
<keyword evidence="1" id="KW-0805">Transcription regulation</keyword>
<sequence length="242" mass="28164">MSISKKEILTSHHYRFEMLEDIRSAKIEKYQHHLDLVSLKGDIFSQLGLSNRIKTSHLRSAKNHMLSMNSMCCLMAEYGGLDTVLSHYTAEKYAILIEESQSLGQLDTLLSEFLYIYLDPTYRNFINHKLTFQSRVDQYIETNFMNKLTVQDIADHFNFSREYISRKYKQATYITIGEKISKVRIREAQKFLSQTNLSIVEIALLVGYNSSQHFSKVFKNALSITPSDYRKLNMSQNNTNLS</sequence>
<dbReference type="EMBL" id="JAPRFR010000001">
    <property type="protein sequence ID" value="MCZ0725815.1"/>
    <property type="molecule type" value="Genomic_DNA"/>
</dbReference>
<dbReference type="Proteomes" id="UP001146670">
    <property type="component" value="Unassembled WGS sequence"/>
</dbReference>
<evidence type="ECO:0000256" key="1">
    <source>
        <dbReference type="ARBA" id="ARBA00023015"/>
    </source>
</evidence>
<dbReference type="SUPFAM" id="SSF46689">
    <property type="entry name" value="Homeodomain-like"/>
    <property type="match status" value="2"/>
</dbReference>
<evidence type="ECO:0000256" key="2">
    <source>
        <dbReference type="ARBA" id="ARBA00023125"/>
    </source>
</evidence>
<protein>
    <submittedName>
        <fullName evidence="5">Helix-turn-helix transcriptional regulator</fullName>
    </submittedName>
</protein>
<gene>
    <name evidence="5" type="ORF">OW157_04420</name>
</gene>